<dbReference type="Proteomes" id="UP001460270">
    <property type="component" value="Unassembled WGS sequence"/>
</dbReference>
<dbReference type="GO" id="GO:0005615">
    <property type="term" value="C:extracellular space"/>
    <property type="evidence" value="ECO:0007669"/>
    <property type="project" value="UniProtKB-KW"/>
</dbReference>
<dbReference type="SUPFAM" id="SSF54117">
    <property type="entry name" value="Interleukin 8-like chemokines"/>
    <property type="match status" value="1"/>
</dbReference>
<evidence type="ECO:0000313" key="5">
    <source>
        <dbReference type="Proteomes" id="UP001460270"/>
    </source>
</evidence>
<dbReference type="InterPro" id="IPR001811">
    <property type="entry name" value="Chemokine_IL8-like_dom"/>
</dbReference>
<name>A0AAW0MPQ4_9GOBI</name>
<protein>
    <recommendedName>
        <fullName evidence="3">Chemokine interleukin-8-like domain-containing protein</fullName>
    </recommendedName>
</protein>
<dbReference type="InterPro" id="IPR036048">
    <property type="entry name" value="Interleukin_8-like_sf"/>
</dbReference>
<keyword evidence="5" id="KW-1185">Reference proteome</keyword>
<evidence type="ECO:0000313" key="4">
    <source>
        <dbReference type="EMBL" id="KAK7879107.1"/>
    </source>
</evidence>
<dbReference type="Pfam" id="PF00048">
    <property type="entry name" value="IL8"/>
    <property type="match status" value="1"/>
</dbReference>
<dbReference type="AlphaFoldDB" id="A0AAW0MPQ4"/>
<dbReference type="EMBL" id="JBBPFD010000367">
    <property type="protein sequence ID" value="KAK7879107.1"/>
    <property type="molecule type" value="Genomic_DNA"/>
</dbReference>
<reference evidence="5" key="1">
    <citation type="submission" date="2024-04" db="EMBL/GenBank/DDBJ databases">
        <title>Salinicola lusitanus LLJ914,a marine bacterium isolated from the Okinawa Trough.</title>
        <authorList>
            <person name="Li J."/>
        </authorList>
    </citation>
    <scope>NUCLEOTIDE SEQUENCE [LARGE SCALE GENOMIC DNA]</scope>
</reference>
<keyword evidence="2" id="KW-0732">Signal</keyword>
<feature type="domain" description="Chemokine interleukin-8-like" evidence="3">
    <location>
        <begin position="23"/>
        <end position="77"/>
    </location>
</feature>
<dbReference type="GO" id="GO:0006955">
    <property type="term" value="P:immune response"/>
    <property type="evidence" value="ECO:0007669"/>
    <property type="project" value="InterPro"/>
</dbReference>
<feature type="signal peptide" evidence="2">
    <location>
        <begin position="1"/>
        <end position="19"/>
    </location>
</feature>
<sequence>MDPRACVLLLLLCAALCTADIPQDCCLTVSHQRLPPRAVLSYQLQEEGKGCHISATVVQVRDRRLCLPPPEGHPWVKWLLG</sequence>
<gene>
    <name evidence="4" type="ORF">WMY93_034111</name>
</gene>
<dbReference type="GO" id="GO:0008009">
    <property type="term" value="F:chemokine activity"/>
    <property type="evidence" value="ECO:0007669"/>
    <property type="project" value="InterPro"/>
</dbReference>
<evidence type="ECO:0000256" key="2">
    <source>
        <dbReference type="SAM" id="SignalP"/>
    </source>
</evidence>
<dbReference type="Gene3D" id="2.40.50.40">
    <property type="match status" value="1"/>
</dbReference>
<keyword evidence="1" id="KW-0202">Cytokine</keyword>
<evidence type="ECO:0000259" key="3">
    <source>
        <dbReference type="Pfam" id="PF00048"/>
    </source>
</evidence>
<evidence type="ECO:0000256" key="1">
    <source>
        <dbReference type="ARBA" id="ARBA00022514"/>
    </source>
</evidence>
<feature type="chain" id="PRO_5043967988" description="Chemokine interleukin-8-like domain-containing protein" evidence="2">
    <location>
        <begin position="20"/>
        <end position="81"/>
    </location>
</feature>
<comment type="caution">
    <text evidence="4">The sequence shown here is derived from an EMBL/GenBank/DDBJ whole genome shotgun (WGS) entry which is preliminary data.</text>
</comment>
<accession>A0AAW0MPQ4</accession>
<organism evidence="4 5">
    <name type="scientific">Mugilogobius chulae</name>
    <name type="common">yellowstripe goby</name>
    <dbReference type="NCBI Taxonomy" id="88201"/>
    <lineage>
        <taxon>Eukaryota</taxon>
        <taxon>Metazoa</taxon>
        <taxon>Chordata</taxon>
        <taxon>Craniata</taxon>
        <taxon>Vertebrata</taxon>
        <taxon>Euteleostomi</taxon>
        <taxon>Actinopterygii</taxon>
        <taxon>Neopterygii</taxon>
        <taxon>Teleostei</taxon>
        <taxon>Neoteleostei</taxon>
        <taxon>Acanthomorphata</taxon>
        <taxon>Gobiaria</taxon>
        <taxon>Gobiiformes</taxon>
        <taxon>Gobioidei</taxon>
        <taxon>Gobiidae</taxon>
        <taxon>Gobionellinae</taxon>
        <taxon>Mugilogobius</taxon>
    </lineage>
</organism>
<proteinExistence type="predicted"/>